<evidence type="ECO:0000256" key="2">
    <source>
        <dbReference type="ARBA" id="ARBA00023121"/>
    </source>
</evidence>
<reference evidence="4 5" key="1">
    <citation type="journal article" date="2024" name="G3 (Bethesda)">
        <title>Genome assembly of Hibiscus sabdariffa L. provides insights into metabolisms of medicinal natural products.</title>
        <authorList>
            <person name="Kim T."/>
        </authorList>
    </citation>
    <scope>NUCLEOTIDE SEQUENCE [LARGE SCALE GENOMIC DNA]</scope>
    <source>
        <strain evidence="4">TK-2024</strain>
        <tissue evidence="4">Old leaves</tissue>
    </source>
</reference>
<keyword evidence="5" id="KW-1185">Reference proteome</keyword>
<keyword evidence="3" id="KW-0732">Signal</keyword>
<evidence type="ECO:0008006" key="6">
    <source>
        <dbReference type="Google" id="ProtNLM"/>
    </source>
</evidence>
<dbReference type="SUPFAM" id="SSF47699">
    <property type="entry name" value="Bifunctional inhibitor/lipid-transfer protein/seed storage 2S albumin"/>
    <property type="match status" value="1"/>
</dbReference>
<organism evidence="4 5">
    <name type="scientific">Hibiscus sabdariffa</name>
    <name type="common">roselle</name>
    <dbReference type="NCBI Taxonomy" id="183260"/>
    <lineage>
        <taxon>Eukaryota</taxon>
        <taxon>Viridiplantae</taxon>
        <taxon>Streptophyta</taxon>
        <taxon>Embryophyta</taxon>
        <taxon>Tracheophyta</taxon>
        <taxon>Spermatophyta</taxon>
        <taxon>Magnoliopsida</taxon>
        <taxon>eudicotyledons</taxon>
        <taxon>Gunneridae</taxon>
        <taxon>Pentapetalae</taxon>
        <taxon>rosids</taxon>
        <taxon>malvids</taxon>
        <taxon>Malvales</taxon>
        <taxon>Malvaceae</taxon>
        <taxon>Malvoideae</taxon>
        <taxon>Hibiscus</taxon>
    </lineage>
</organism>
<dbReference type="PANTHER" id="PTHR33214">
    <property type="entry name" value="BIFUNCTIONAL INHIBITOR/LIPID-TRANSFER PROTEIN/SEED STORAGE 2S ALBUMIN SUPERFAMILY PROTEIN"/>
    <property type="match status" value="1"/>
</dbReference>
<dbReference type="InterPro" id="IPR033872">
    <property type="entry name" value="nsLTP2"/>
</dbReference>
<evidence type="ECO:0000256" key="3">
    <source>
        <dbReference type="SAM" id="SignalP"/>
    </source>
</evidence>
<keyword evidence="2" id="KW-0446">Lipid-binding</keyword>
<feature type="chain" id="PRO_5045163081" description="Bifunctional inhibitor/plant lipid transfer protein/seed storage helical domain-containing protein" evidence="3">
    <location>
        <begin position="29"/>
        <end position="96"/>
    </location>
</feature>
<feature type="signal peptide" evidence="3">
    <location>
        <begin position="1"/>
        <end position="28"/>
    </location>
</feature>
<dbReference type="Gene3D" id="1.10.110.10">
    <property type="entry name" value="Plant lipid-transfer and hydrophobic proteins"/>
    <property type="match status" value="1"/>
</dbReference>
<keyword evidence="1" id="KW-0813">Transport</keyword>
<accession>A0ABR2D4V6</accession>
<proteinExistence type="predicted"/>
<name>A0ABR2D4V6_9ROSI</name>
<dbReference type="Proteomes" id="UP001472677">
    <property type="component" value="Unassembled WGS sequence"/>
</dbReference>
<evidence type="ECO:0000313" key="5">
    <source>
        <dbReference type="Proteomes" id="UP001472677"/>
    </source>
</evidence>
<comment type="caution">
    <text evidence="4">The sequence shown here is derived from an EMBL/GenBank/DDBJ whole genome shotgun (WGS) entry which is preliminary data.</text>
</comment>
<dbReference type="PANTHER" id="PTHR33214:SF44">
    <property type="entry name" value="NON-SPECIFIC LIPID TRANSFER PROTEIN GPI-ANCHORED 33"/>
    <property type="match status" value="1"/>
</dbReference>
<dbReference type="CDD" id="cd01959">
    <property type="entry name" value="nsLTP2"/>
    <property type="match status" value="1"/>
</dbReference>
<evidence type="ECO:0000313" key="4">
    <source>
        <dbReference type="EMBL" id="KAK8529805.1"/>
    </source>
</evidence>
<dbReference type="EMBL" id="JBBPBM010000036">
    <property type="protein sequence ID" value="KAK8529805.1"/>
    <property type="molecule type" value="Genomic_DNA"/>
</dbReference>
<dbReference type="InterPro" id="IPR036312">
    <property type="entry name" value="Bifun_inhib/LTP/seed_sf"/>
</dbReference>
<evidence type="ECO:0000256" key="1">
    <source>
        <dbReference type="ARBA" id="ARBA00022448"/>
    </source>
</evidence>
<sequence>MKRVSFVALCAMVMTVVLFSGEIRTAEAVICNPTELRLCMPALTSPVDPMPICCSKLDEQQSCLCGYMKNPALKPYIDSPNAKRVASYCKISWPQC</sequence>
<protein>
    <recommendedName>
        <fullName evidence="6">Bifunctional inhibitor/plant lipid transfer protein/seed storage helical domain-containing protein</fullName>
    </recommendedName>
</protein>
<gene>
    <name evidence="4" type="ORF">V6N12_060573</name>
</gene>